<gene>
    <name evidence="1" type="ORF">ARMOST_12808</name>
</gene>
<accession>A0A284RKZ8</accession>
<dbReference type="Proteomes" id="UP000219338">
    <property type="component" value="Unassembled WGS sequence"/>
</dbReference>
<organism evidence="1 2">
    <name type="scientific">Armillaria ostoyae</name>
    <name type="common">Armillaria root rot fungus</name>
    <dbReference type="NCBI Taxonomy" id="47428"/>
    <lineage>
        <taxon>Eukaryota</taxon>
        <taxon>Fungi</taxon>
        <taxon>Dikarya</taxon>
        <taxon>Basidiomycota</taxon>
        <taxon>Agaricomycotina</taxon>
        <taxon>Agaricomycetes</taxon>
        <taxon>Agaricomycetidae</taxon>
        <taxon>Agaricales</taxon>
        <taxon>Marasmiineae</taxon>
        <taxon>Physalacriaceae</taxon>
        <taxon>Armillaria</taxon>
    </lineage>
</organism>
<reference evidence="2" key="1">
    <citation type="journal article" date="2017" name="Nat. Ecol. Evol.">
        <title>Genome expansion and lineage-specific genetic innovations in the forest pathogenic fungi Armillaria.</title>
        <authorList>
            <person name="Sipos G."/>
            <person name="Prasanna A.N."/>
            <person name="Walter M.C."/>
            <person name="O'Connor E."/>
            <person name="Balint B."/>
            <person name="Krizsan K."/>
            <person name="Kiss B."/>
            <person name="Hess J."/>
            <person name="Varga T."/>
            <person name="Slot J."/>
            <person name="Riley R."/>
            <person name="Boka B."/>
            <person name="Rigling D."/>
            <person name="Barry K."/>
            <person name="Lee J."/>
            <person name="Mihaltcheva S."/>
            <person name="LaButti K."/>
            <person name="Lipzen A."/>
            <person name="Waldron R."/>
            <person name="Moloney N.M."/>
            <person name="Sperisen C."/>
            <person name="Kredics L."/>
            <person name="Vagvoelgyi C."/>
            <person name="Patrignani A."/>
            <person name="Fitzpatrick D."/>
            <person name="Nagy I."/>
            <person name="Doyle S."/>
            <person name="Anderson J.B."/>
            <person name="Grigoriev I.V."/>
            <person name="Gueldener U."/>
            <person name="Muensterkoetter M."/>
            <person name="Nagy L.G."/>
        </authorList>
    </citation>
    <scope>NUCLEOTIDE SEQUENCE [LARGE SCALE GENOMIC DNA]</scope>
    <source>
        <strain evidence="2">C18/9</strain>
    </source>
</reference>
<name>A0A284RKZ8_ARMOS</name>
<keyword evidence="2" id="KW-1185">Reference proteome</keyword>
<evidence type="ECO:0000313" key="1">
    <source>
        <dbReference type="EMBL" id="SJL09430.1"/>
    </source>
</evidence>
<dbReference type="AlphaFoldDB" id="A0A284RKZ8"/>
<sequence>MPSQIRFPFGIEYTPPVILRKYPDKARLLRRPRISRMFPLYRHPVHTDVFHVYLGSQVSVQETRRCETLRGWGGVADIGEAETVSINYICKLRTAPILT</sequence>
<dbReference type="EMBL" id="FUEG01000010">
    <property type="protein sequence ID" value="SJL09430.1"/>
    <property type="molecule type" value="Genomic_DNA"/>
</dbReference>
<protein>
    <submittedName>
        <fullName evidence="1">Uncharacterized protein</fullName>
    </submittedName>
</protein>
<proteinExistence type="predicted"/>
<evidence type="ECO:0000313" key="2">
    <source>
        <dbReference type="Proteomes" id="UP000219338"/>
    </source>
</evidence>